<organism evidence="3 4">
    <name type="scientific">Rhododendron griersonianum</name>
    <dbReference type="NCBI Taxonomy" id="479676"/>
    <lineage>
        <taxon>Eukaryota</taxon>
        <taxon>Viridiplantae</taxon>
        <taxon>Streptophyta</taxon>
        <taxon>Embryophyta</taxon>
        <taxon>Tracheophyta</taxon>
        <taxon>Spermatophyta</taxon>
        <taxon>Magnoliopsida</taxon>
        <taxon>eudicotyledons</taxon>
        <taxon>Gunneridae</taxon>
        <taxon>Pentapetalae</taxon>
        <taxon>asterids</taxon>
        <taxon>Ericales</taxon>
        <taxon>Ericaceae</taxon>
        <taxon>Ericoideae</taxon>
        <taxon>Rhodoreae</taxon>
        <taxon>Rhododendron</taxon>
    </lineage>
</organism>
<sequence length="203" mass="22344">MAVSGGSSSVPSLPPPRPPEYPALYGKRRELAKVQMLEREISFLEKSEDPEVLSFLEVALVPSCLILISSIYVVIHILIGLHHVRVAAVVAFRGVLHARIALADVDALVPTVSRQTRVSVVPRTVFAVRKTVATLVVYVSSSGGFLLGSHGFILLPFEYRFCKHGVIVMLILLLRVVLMSRFYFQFLPDTSQGKSRIGFGIQS</sequence>
<feature type="transmembrane region" description="Helical" evidence="2">
    <location>
        <begin position="52"/>
        <end position="75"/>
    </location>
</feature>
<evidence type="ECO:0000313" key="3">
    <source>
        <dbReference type="EMBL" id="KAG5559115.1"/>
    </source>
</evidence>
<dbReference type="PANTHER" id="PTHR32378">
    <property type="entry name" value="GUANINE NUCLEOTIDE-BINDING PROTEIN SUBUNIT GAMMA 3"/>
    <property type="match status" value="1"/>
</dbReference>
<evidence type="ECO:0000256" key="1">
    <source>
        <dbReference type="SAM" id="MobiDB-lite"/>
    </source>
</evidence>
<feature type="compositionally biased region" description="Low complexity" evidence="1">
    <location>
        <begin position="1"/>
        <end position="11"/>
    </location>
</feature>
<accession>A0AAV6L388</accession>
<evidence type="ECO:0000313" key="4">
    <source>
        <dbReference type="Proteomes" id="UP000823749"/>
    </source>
</evidence>
<comment type="caution">
    <text evidence="3">The sequence shown here is derived from an EMBL/GenBank/DDBJ whole genome shotgun (WGS) entry which is preliminary data.</text>
</comment>
<keyword evidence="2" id="KW-1133">Transmembrane helix</keyword>
<dbReference type="Proteomes" id="UP000823749">
    <property type="component" value="Chromosome 3"/>
</dbReference>
<keyword evidence="2" id="KW-0472">Membrane</keyword>
<evidence type="ECO:0000256" key="2">
    <source>
        <dbReference type="SAM" id="Phobius"/>
    </source>
</evidence>
<name>A0AAV6L388_9ERIC</name>
<keyword evidence="2" id="KW-0812">Transmembrane</keyword>
<feature type="region of interest" description="Disordered" evidence="1">
    <location>
        <begin position="1"/>
        <end position="20"/>
    </location>
</feature>
<dbReference type="EMBL" id="JACTNZ010000003">
    <property type="protein sequence ID" value="KAG5559115.1"/>
    <property type="molecule type" value="Genomic_DNA"/>
</dbReference>
<keyword evidence="4" id="KW-1185">Reference proteome</keyword>
<dbReference type="InterPro" id="IPR055305">
    <property type="entry name" value="GG3-like"/>
</dbReference>
<gene>
    <name evidence="3" type="ORF">RHGRI_008887</name>
</gene>
<reference evidence="3" key="1">
    <citation type="submission" date="2020-08" db="EMBL/GenBank/DDBJ databases">
        <title>Plant Genome Project.</title>
        <authorList>
            <person name="Zhang R.-G."/>
        </authorList>
    </citation>
    <scope>NUCLEOTIDE SEQUENCE</scope>
    <source>
        <strain evidence="3">WSP0</strain>
        <tissue evidence="3">Leaf</tissue>
    </source>
</reference>
<feature type="transmembrane region" description="Helical" evidence="2">
    <location>
        <begin position="132"/>
        <end position="153"/>
    </location>
</feature>
<dbReference type="AlphaFoldDB" id="A0AAV6L388"/>
<dbReference type="PANTHER" id="PTHR32378:SF10">
    <property type="entry name" value="GUANINE NUCLEOTIDE-BINDING PROTEIN SUBUNIT GAMMA 3"/>
    <property type="match status" value="1"/>
</dbReference>
<proteinExistence type="predicted"/>
<protein>
    <submittedName>
        <fullName evidence="3">Uncharacterized protein</fullName>
    </submittedName>
</protein>
<feature type="transmembrane region" description="Helical" evidence="2">
    <location>
        <begin position="165"/>
        <end position="184"/>
    </location>
</feature>